<keyword evidence="1" id="KW-0732">Signal</keyword>
<reference evidence="2" key="1">
    <citation type="journal article" date="2016" name="Nat. Genet.">
        <title>A high-quality carrot genome assembly provides new insights into carotenoid accumulation and asterid genome evolution.</title>
        <authorList>
            <person name="Iorizzo M."/>
            <person name="Ellison S."/>
            <person name="Senalik D."/>
            <person name="Zeng P."/>
            <person name="Satapoomin P."/>
            <person name="Huang J."/>
            <person name="Bowman M."/>
            <person name="Iovene M."/>
            <person name="Sanseverino W."/>
            <person name="Cavagnaro P."/>
            <person name="Yildiz M."/>
            <person name="Macko-Podgorni A."/>
            <person name="Moranska E."/>
            <person name="Grzebelus E."/>
            <person name="Grzebelus D."/>
            <person name="Ashrafi H."/>
            <person name="Zheng Z."/>
            <person name="Cheng S."/>
            <person name="Spooner D."/>
            <person name="Van Deynze A."/>
            <person name="Simon P."/>
        </authorList>
    </citation>
    <scope>NUCLEOTIDE SEQUENCE</scope>
    <source>
        <tissue evidence="2">Leaf</tissue>
    </source>
</reference>
<dbReference type="PANTHER" id="PTHR33880">
    <property type="entry name" value="EXPRESSED PROTEIN"/>
    <property type="match status" value="1"/>
</dbReference>
<reference evidence="2" key="2">
    <citation type="submission" date="2022-03" db="EMBL/GenBank/DDBJ databases">
        <title>Draft title - Genomic analysis of global carrot germplasm unveils the trajectory of domestication and the origin of high carotenoid orange carrot.</title>
        <authorList>
            <person name="Iorizzo M."/>
            <person name="Ellison S."/>
            <person name="Senalik D."/>
            <person name="Macko-Podgorni A."/>
            <person name="Grzebelus D."/>
            <person name="Bostan H."/>
            <person name="Rolling W."/>
            <person name="Curaba J."/>
            <person name="Simon P."/>
        </authorList>
    </citation>
    <scope>NUCLEOTIDE SEQUENCE</scope>
    <source>
        <tissue evidence="2">Leaf</tissue>
    </source>
</reference>
<dbReference type="Proteomes" id="UP000077755">
    <property type="component" value="Chromosome 7"/>
</dbReference>
<dbReference type="InterPro" id="IPR038941">
    <property type="entry name" value="At4g14100-like"/>
</dbReference>
<accession>A0AAF0XKQ5</accession>
<feature type="chain" id="PRO_5041963037" evidence="1">
    <location>
        <begin position="25"/>
        <end position="212"/>
    </location>
</feature>
<protein>
    <submittedName>
        <fullName evidence="2">Uncharacterized protein</fullName>
    </submittedName>
</protein>
<dbReference type="AlphaFoldDB" id="A0AAF0XKQ5"/>
<sequence>MSEQQARAALVVLISYCFCVAACASTSIPKPREWPHQFHSILMMNYSGELQIIDLWYDWTNGRNFNIIQKQLDPNVVYDLEWNNGTSFYYTLPSNSNSNSDSDYTPYCSSAQLQVGILRPNWLDGANYIGQRHLDGFLCNVWEKVEFLWYYEDVVTRRPVHWLFYTGRAAHVMTFEVGAVLEDAKWQAPAYCFGTTNYKTDRLADNKRKASI</sequence>
<gene>
    <name evidence="2" type="ORF">DCAR_0728313</name>
</gene>
<name>A0AAF0XKQ5_DAUCS</name>
<keyword evidence="3" id="KW-1185">Reference proteome</keyword>
<organism evidence="2 3">
    <name type="scientific">Daucus carota subsp. sativus</name>
    <name type="common">Carrot</name>
    <dbReference type="NCBI Taxonomy" id="79200"/>
    <lineage>
        <taxon>Eukaryota</taxon>
        <taxon>Viridiplantae</taxon>
        <taxon>Streptophyta</taxon>
        <taxon>Embryophyta</taxon>
        <taxon>Tracheophyta</taxon>
        <taxon>Spermatophyta</taxon>
        <taxon>Magnoliopsida</taxon>
        <taxon>eudicotyledons</taxon>
        <taxon>Gunneridae</taxon>
        <taxon>Pentapetalae</taxon>
        <taxon>asterids</taxon>
        <taxon>campanulids</taxon>
        <taxon>Apiales</taxon>
        <taxon>Apiaceae</taxon>
        <taxon>Apioideae</taxon>
        <taxon>Scandiceae</taxon>
        <taxon>Daucinae</taxon>
        <taxon>Daucus</taxon>
        <taxon>Daucus sect. Daucus</taxon>
    </lineage>
</organism>
<proteinExistence type="predicted"/>
<evidence type="ECO:0000313" key="2">
    <source>
        <dbReference type="EMBL" id="WOH08862.1"/>
    </source>
</evidence>
<evidence type="ECO:0000256" key="1">
    <source>
        <dbReference type="SAM" id="SignalP"/>
    </source>
</evidence>
<feature type="signal peptide" evidence="1">
    <location>
        <begin position="1"/>
        <end position="24"/>
    </location>
</feature>
<dbReference type="PANTHER" id="PTHR33880:SF3">
    <property type="entry name" value="TRANSFERASE, TRANSFERRING GLYCOSYL GROUPS"/>
    <property type="match status" value="1"/>
</dbReference>
<dbReference type="EMBL" id="CP093349">
    <property type="protein sequence ID" value="WOH08862.1"/>
    <property type="molecule type" value="Genomic_DNA"/>
</dbReference>
<evidence type="ECO:0000313" key="3">
    <source>
        <dbReference type="Proteomes" id="UP000077755"/>
    </source>
</evidence>